<dbReference type="PANTHER" id="PTHR10344">
    <property type="entry name" value="THYMIDYLATE KINASE"/>
    <property type="match status" value="1"/>
</dbReference>
<dbReference type="NCBIfam" id="TIGR00041">
    <property type="entry name" value="DTMP_kinase"/>
    <property type="match status" value="1"/>
</dbReference>
<evidence type="ECO:0000256" key="4">
    <source>
        <dbReference type="ARBA" id="ARBA00022679"/>
    </source>
</evidence>
<feature type="domain" description="Thymidylate kinase-like" evidence="12">
    <location>
        <begin position="8"/>
        <end position="197"/>
    </location>
</feature>
<gene>
    <name evidence="11 13" type="primary">tmk</name>
    <name evidence="13" type="ORF">ERCICURV3402_434</name>
</gene>
<keyword evidence="7 11" id="KW-0418">Kinase</keyword>
<comment type="similarity">
    <text evidence="1 11">Belongs to the thymidylate kinase family.</text>
</comment>
<dbReference type="PANTHER" id="PTHR10344:SF4">
    <property type="entry name" value="UMP-CMP KINASE 2, MITOCHONDRIAL"/>
    <property type="match status" value="1"/>
</dbReference>
<evidence type="ECO:0000256" key="6">
    <source>
        <dbReference type="ARBA" id="ARBA00022741"/>
    </source>
</evidence>
<dbReference type="GO" id="GO:0004798">
    <property type="term" value="F:dTMP kinase activity"/>
    <property type="evidence" value="ECO:0007669"/>
    <property type="project" value="UniProtKB-UniRule"/>
</dbReference>
<dbReference type="EMBL" id="LR217713">
    <property type="protein sequence ID" value="VFP82093.1"/>
    <property type="molecule type" value="Genomic_DNA"/>
</dbReference>
<dbReference type="OrthoDB" id="9774907at2"/>
<dbReference type="GO" id="GO:0006233">
    <property type="term" value="P:dTDP biosynthetic process"/>
    <property type="evidence" value="ECO:0007669"/>
    <property type="project" value="InterPro"/>
</dbReference>
<keyword evidence="4 11" id="KW-0808">Transferase</keyword>
<name>A0A451D8J4_9GAMM</name>
<evidence type="ECO:0000259" key="12">
    <source>
        <dbReference type="Pfam" id="PF02223"/>
    </source>
</evidence>
<dbReference type="HAMAP" id="MF_00165">
    <property type="entry name" value="Thymidylate_kinase"/>
    <property type="match status" value="1"/>
</dbReference>
<dbReference type="GeneID" id="66304712"/>
<evidence type="ECO:0000313" key="14">
    <source>
        <dbReference type="Proteomes" id="UP000294441"/>
    </source>
</evidence>
<dbReference type="Proteomes" id="UP000294441">
    <property type="component" value="Chromosome 1"/>
</dbReference>
<comment type="catalytic activity">
    <reaction evidence="10 11">
        <text>dTMP + ATP = dTDP + ADP</text>
        <dbReference type="Rhea" id="RHEA:13517"/>
        <dbReference type="ChEBI" id="CHEBI:30616"/>
        <dbReference type="ChEBI" id="CHEBI:58369"/>
        <dbReference type="ChEBI" id="CHEBI:63528"/>
        <dbReference type="ChEBI" id="CHEBI:456216"/>
        <dbReference type="EC" id="2.7.4.9"/>
    </reaction>
</comment>
<dbReference type="Pfam" id="PF02223">
    <property type="entry name" value="Thymidylate_kin"/>
    <property type="match status" value="1"/>
</dbReference>
<dbReference type="Gene3D" id="3.40.50.300">
    <property type="entry name" value="P-loop containing nucleotide triphosphate hydrolases"/>
    <property type="match status" value="1"/>
</dbReference>
<evidence type="ECO:0000256" key="7">
    <source>
        <dbReference type="ARBA" id="ARBA00022777"/>
    </source>
</evidence>
<dbReference type="GO" id="GO:0006235">
    <property type="term" value="P:dTTP biosynthetic process"/>
    <property type="evidence" value="ECO:0007669"/>
    <property type="project" value="UniProtKB-UniRule"/>
</dbReference>
<organism evidence="13 14">
    <name type="scientific">Candidatus Erwinia haradaeae</name>
    <dbReference type="NCBI Taxonomy" id="1922217"/>
    <lineage>
        <taxon>Bacteria</taxon>
        <taxon>Pseudomonadati</taxon>
        <taxon>Pseudomonadota</taxon>
        <taxon>Gammaproteobacteria</taxon>
        <taxon>Enterobacterales</taxon>
        <taxon>Erwiniaceae</taxon>
        <taxon>Erwinia</taxon>
    </lineage>
</organism>
<dbReference type="GO" id="GO:0006227">
    <property type="term" value="P:dUDP biosynthetic process"/>
    <property type="evidence" value="ECO:0007669"/>
    <property type="project" value="TreeGrafter"/>
</dbReference>
<keyword evidence="8 11" id="KW-0067">ATP-binding</keyword>
<keyword evidence="5 11" id="KW-0545">Nucleotide biosynthesis</keyword>
<proteinExistence type="inferred from homology"/>
<reference evidence="13 14" key="1">
    <citation type="submission" date="2019-02" db="EMBL/GenBank/DDBJ databases">
        <authorList>
            <person name="Manzano-Marin A."/>
            <person name="Manzano-Marin A."/>
        </authorList>
    </citation>
    <scope>NUCLEOTIDE SEQUENCE [LARGE SCALE GENOMIC DNA]</scope>
    <source>
        <strain evidence="13 14">ErCicurvipes</strain>
    </source>
</reference>
<dbReference type="PROSITE" id="PS01331">
    <property type="entry name" value="THYMIDYLATE_KINASE"/>
    <property type="match status" value="1"/>
</dbReference>
<dbReference type="InterPro" id="IPR018094">
    <property type="entry name" value="Thymidylate_kinase"/>
</dbReference>
<dbReference type="AlphaFoldDB" id="A0A451D8J4"/>
<keyword evidence="6 11" id="KW-0547">Nucleotide-binding</keyword>
<accession>A0A451D8J4</accession>
<evidence type="ECO:0000256" key="2">
    <source>
        <dbReference type="ARBA" id="ARBA00012980"/>
    </source>
</evidence>
<evidence type="ECO:0000256" key="3">
    <source>
        <dbReference type="ARBA" id="ARBA00017144"/>
    </source>
</evidence>
<evidence type="ECO:0000256" key="11">
    <source>
        <dbReference type="HAMAP-Rule" id="MF_00165"/>
    </source>
</evidence>
<comment type="function">
    <text evidence="11">Phosphorylation of dTMP to form dTDP in both de novo and salvage pathways of dTTP synthesis.</text>
</comment>
<dbReference type="SUPFAM" id="SSF52540">
    <property type="entry name" value="P-loop containing nucleoside triphosphate hydrolases"/>
    <property type="match status" value="1"/>
</dbReference>
<evidence type="ECO:0000256" key="10">
    <source>
        <dbReference type="ARBA" id="ARBA00048743"/>
    </source>
</evidence>
<evidence type="ECO:0000256" key="5">
    <source>
        <dbReference type="ARBA" id="ARBA00022727"/>
    </source>
</evidence>
<dbReference type="FunFam" id="3.40.50.300:FF:000321">
    <property type="entry name" value="Thymidylate kinase"/>
    <property type="match status" value="1"/>
</dbReference>
<evidence type="ECO:0000256" key="8">
    <source>
        <dbReference type="ARBA" id="ARBA00022840"/>
    </source>
</evidence>
<evidence type="ECO:0000256" key="1">
    <source>
        <dbReference type="ARBA" id="ARBA00009776"/>
    </source>
</evidence>
<dbReference type="RefSeq" id="WP_157992700.1">
    <property type="nucleotide sequence ID" value="NZ_LR217713.1"/>
</dbReference>
<dbReference type="GO" id="GO:0005524">
    <property type="term" value="F:ATP binding"/>
    <property type="evidence" value="ECO:0007669"/>
    <property type="project" value="UniProtKB-UniRule"/>
</dbReference>
<evidence type="ECO:0000256" key="9">
    <source>
        <dbReference type="ARBA" id="ARBA00029962"/>
    </source>
</evidence>
<dbReference type="EC" id="2.7.4.9" evidence="2 11"/>
<evidence type="ECO:0000313" key="13">
    <source>
        <dbReference type="EMBL" id="VFP82093.1"/>
    </source>
</evidence>
<dbReference type="InterPro" id="IPR039430">
    <property type="entry name" value="Thymidylate_kin-like_dom"/>
</dbReference>
<dbReference type="CDD" id="cd01672">
    <property type="entry name" value="TMPK"/>
    <property type="match status" value="1"/>
</dbReference>
<dbReference type="InterPro" id="IPR027417">
    <property type="entry name" value="P-loop_NTPase"/>
</dbReference>
<sequence>MSGKFIVIEGLEGAGKSTACHEVITLLHQYGIKNVIHTREPGGTPIAEQLRKLVQQKEILQEEVTDYAELLMLYAARIQLVNNIIKPALEEGSWVVGDRHDLSSQAYQGGGRKIKPNFISYLKEELLGDFSPDLTLYLDITPEISLQRTQKRGALDRIEIESLSFFTRTRNRYLTLALEDKRIQIIDATEKQSKVTSELHRKINQWLKKYCKFII</sequence>
<dbReference type="GO" id="GO:0005829">
    <property type="term" value="C:cytosol"/>
    <property type="evidence" value="ECO:0007669"/>
    <property type="project" value="TreeGrafter"/>
</dbReference>
<dbReference type="InterPro" id="IPR018095">
    <property type="entry name" value="Thymidylate_kin_CS"/>
</dbReference>
<protein>
    <recommendedName>
        <fullName evidence="3 11">Thymidylate kinase</fullName>
        <ecNumber evidence="2 11">2.7.4.9</ecNumber>
    </recommendedName>
    <alternativeName>
        <fullName evidence="9 11">dTMP kinase</fullName>
    </alternativeName>
</protein>
<feature type="binding site" evidence="11">
    <location>
        <begin position="10"/>
        <end position="17"/>
    </location>
    <ligand>
        <name>ATP</name>
        <dbReference type="ChEBI" id="CHEBI:30616"/>
    </ligand>
</feature>